<dbReference type="Proteomes" id="UP000535415">
    <property type="component" value="Unassembled WGS sequence"/>
</dbReference>
<keyword evidence="3" id="KW-1185">Reference proteome</keyword>
<evidence type="ECO:0000256" key="1">
    <source>
        <dbReference type="SAM" id="Phobius"/>
    </source>
</evidence>
<organism evidence="2 3">
    <name type="scientific">Yoonia ponticola</name>
    <dbReference type="NCBI Taxonomy" id="1524255"/>
    <lineage>
        <taxon>Bacteria</taxon>
        <taxon>Pseudomonadati</taxon>
        <taxon>Pseudomonadota</taxon>
        <taxon>Alphaproteobacteria</taxon>
        <taxon>Rhodobacterales</taxon>
        <taxon>Paracoccaceae</taxon>
        <taxon>Yoonia</taxon>
    </lineage>
</organism>
<keyword evidence="1" id="KW-0812">Transmembrane</keyword>
<reference evidence="2 3" key="1">
    <citation type="submission" date="2020-08" db="EMBL/GenBank/DDBJ databases">
        <title>Genomic Encyclopedia of Type Strains, Phase IV (KMG-IV): sequencing the most valuable type-strain genomes for metagenomic binning, comparative biology and taxonomic classification.</title>
        <authorList>
            <person name="Goeker M."/>
        </authorList>
    </citation>
    <scope>NUCLEOTIDE SEQUENCE [LARGE SCALE GENOMIC DNA]</scope>
    <source>
        <strain evidence="2 3">DSM 101064</strain>
    </source>
</reference>
<name>A0A7W9BLB6_9RHOB</name>
<protein>
    <submittedName>
        <fullName evidence="2">Uncharacterized protein</fullName>
    </submittedName>
</protein>
<evidence type="ECO:0000313" key="2">
    <source>
        <dbReference type="EMBL" id="MBB5722447.1"/>
    </source>
</evidence>
<dbReference type="AlphaFoldDB" id="A0A7W9BLB6"/>
<comment type="caution">
    <text evidence="2">The sequence shown here is derived from an EMBL/GenBank/DDBJ whole genome shotgun (WGS) entry which is preliminary data.</text>
</comment>
<feature type="transmembrane region" description="Helical" evidence="1">
    <location>
        <begin position="50"/>
        <end position="71"/>
    </location>
</feature>
<gene>
    <name evidence="2" type="ORF">FHS72_002073</name>
</gene>
<keyword evidence="1" id="KW-0472">Membrane</keyword>
<proteinExistence type="predicted"/>
<dbReference type="RefSeq" id="WP_246414627.1">
    <property type="nucleotide sequence ID" value="NZ_JACIJM010000005.1"/>
</dbReference>
<sequence>MAYVNAPFEKRVRKIVRTNNRMANAGVVHKMKADGLVVAKPRLYTPRFPWRGLVLLTLVIFVFKGYVHYALGEADFDQRIAALSEGTVFEQVGGLAMHADPVTLSVSGLLNNFLK</sequence>
<dbReference type="EMBL" id="JACIJM010000005">
    <property type="protein sequence ID" value="MBB5722447.1"/>
    <property type="molecule type" value="Genomic_DNA"/>
</dbReference>
<accession>A0A7W9BLB6</accession>
<keyword evidence="1" id="KW-1133">Transmembrane helix</keyword>
<evidence type="ECO:0000313" key="3">
    <source>
        <dbReference type="Proteomes" id="UP000535415"/>
    </source>
</evidence>